<name>A0A0B0I6S9_9BACI</name>
<evidence type="ECO:0000313" key="2">
    <source>
        <dbReference type="Proteomes" id="UP000030832"/>
    </source>
</evidence>
<accession>A0A0B0I6S9</accession>
<dbReference type="AlphaFoldDB" id="A0A0B0I6S9"/>
<organism evidence="1 2">
    <name type="scientific">Halalkalibacter okhensis</name>
    <dbReference type="NCBI Taxonomy" id="333138"/>
    <lineage>
        <taxon>Bacteria</taxon>
        <taxon>Bacillati</taxon>
        <taxon>Bacillota</taxon>
        <taxon>Bacilli</taxon>
        <taxon>Bacillales</taxon>
        <taxon>Bacillaceae</taxon>
        <taxon>Halalkalibacter</taxon>
    </lineage>
</organism>
<evidence type="ECO:0000313" key="1">
    <source>
        <dbReference type="EMBL" id="KHF38178.1"/>
    </source>
</evidence>
<keyword evidence="2" id="KW-1185">Reference proteome</keyword>
<reference evidence="1 2" key="1">
    <citation type="submission" date="2014-09" db="EMBL/GenBank/DDBJ databases">
        <title>Genome sequencing and annotation of Bacillus Okhensis strain Kh10-101T.</title>
        <authorList>
            <person name="Prakash J.S."/>
        </authorList>
    </citation>
    <scope>NUCLEOTIDE SEQUENCE [LARGE SCALE GENOMIC DNA]</scope>
    <source>
        <strain evidence="2">Kh10-101T</strain>
    </source>
</reference>
<proteinExistence type="predicted"/>
<gene>
    <name evidence="1" type="ORF">LQ50_22760</name>
</gene>
<protein>
    <submittedName>
        <fullName evidence="1">Uncharacterized protein</fullName>
    </submittedName>
</protein>
<dbReference type="OrthoDB" id="2880832at2"/>
<dbReference type="EMBL" id="JRJU01000048">
    <property type="protein sequence ID" value="KHF38178.1"/>
    <property type="molecule type" value="Genomic_DNA"/>
</dbReference>
<sequence length="122" mass="14227">MYDKRDVNISKNNHSVTFYGEIKDWKVEYRMYLIETEAEIEPKIIYTGNDAKVLQASLRYEIEDNKDGLISEAFKLDNKGVYQGKQKTCFGCYYLNKVKEIECTIGREDGETIAVIPLRQQL</sequence>
<comment type="caution">
    <text evidence="1">The sequence shown here is derived from an EMBL/GenBank/DDBJ whole genome shotgun (WGS) entry which is preliminary data.</text>
</comment>
<dbReference type="Proteomes" id="UP000030832">
    <property type="component" value="Unassembled WGS sequence"/>
</dbReference>
<dbReference type="RefSeq" id="WP_034633351.1">
    <property type="nucleotide sequence ID" value="NZ_JRJU01000048.1"/>
</dbReference>